<name>A0A2N6PII3_9MICO</name>
<dbReference type="Proteomes" id="UP000235703">
    <property type="component" value="Unassembled WGS sequence"/>
</dbReference>
<organism evidence="2 3">
    <name type="scientific">Brevibacterium luteolum</name>
    <dbReference type="NCBI Taxonomy" id="199591"/>
    <lineage>
        <taxon>Bacteria</taxon>
        <taxon>Bacillati</taxon>
        <taxon>Actinomycetota</taxon>
        <taxon>Actinomycetes</taxon>
        <taxon>Micrococcales</taxon>
        <taxon>Brevibacteriaceae</taxon>
        <taxon>Brevibacterium</taxon>
    </lineage>
</organism>
<proteinExistence type="predicted"/>
<feature type="region of interest" description="Disordered" evidence="1">
    <location>
        <begin position="34"/>
        <end position="144"/>
    </location>
</feature>
<dbReference type="RefSeq" id="WP_102161032.1">
    <property type="nucleotide sequence ID" value="NZ_PNFZ01000002.1"/>
</dbReference>
<protein>
    <submittedName>
        <fullName evidence="2">Uncharacterized protein</fullName>
    </submittedName>
</protein>
<keyword evidence="3" id="KW-1185">Reference proteome</keyword>
<comment type="caution">
    <text evidence="2">The sequence shown here is derived from an EMBL/GenBank/DDBJ whole genome shotgun (WGS) entry which is preliminary data.</text>
</comment>
<evidence type="ECO:0000313" key="3">
    <source>
        <dbReference type="Proteomes" id="UP000235703"/>
    </source>
</evidence>
<dbReference type="OrthoDB" id="4339050at2"/>
<reference evidence="2 3" key="1">
    <citation type="submission" date="2017-09" db="EMBL/GenBank/DDBJ databases">
        <title>Bacterial strain isolated from the female urinary microbiota.</title>
        <authorList>
            <person name="Thomas-White K."/>
            <person name="Kumar N."/>
            <person name="Forster S."/>
            <person name="Putonti C."/>
            <person name="Lawley T."/>
            <person name="Wolfe A.J."/>
        </authorList>
    </citation>
    <scope>NUCLEOTIDE SEQUENCE [LARGE SCALE GENOMIC DNA]</scope>
    <source>
        <strain evidence="2 3">UMB0680</strain>
    </source>
</reference>
<sequence>MTYVKGPNGTVFDVAEHVASGLINGGHVKPATKAEFLKANPGAEPAKDGHPTDASKAVPPLGQVAGDLPSDTIDVWPPEKRRTAADLEAERDAGETRTDTGETETDAGETRTDTGETETGSAPVDDKPETPAGNASTDTWREHALTLGFAEEQLDGLGRDDIKKLVYGDD</sequence>
<dbReference type="EMBL" id="PNFZ01000002">
    <property type="protein sequence ID" value="PMB98499.1"/>
    <property type="molecule type" value="Genomic_DNA"/>
</dbReference>
<dbReference type="AlphaFoldDB" id="A0A2N6PII3"/>
<feature type="compositionally biased region" description="Basic and acidic residues" evidence="1">
    <location>
        <begin position="77"/>
        <end position="100"/>
    </location>
</feature>
<evidence type="ECO:0000256" key="1">
    <source>
        <dbReference type="SAM" id="MobiDB-lite"/>
    </source>
</evidence>
<evidence type="ECO:0000313" key="2">
    <source>
        <dbReference type="EMBL" id="PMB98499.1"/>
    </source>
</evidence>
<gene>
    <name evidence="2" type="ORF">CJ198_03935</name>
</gene>
<accession>A0A2N6PII3</accession>